<feature type="disulfide bond" evidence="20">
    <location>
        <begin position="35"/>
        <end position="116"/>
    </location>
</feature>
<dbReference type="STRING" id="3988.B9RUF4"/>
<proteinExistence type="inferred from homology"/>
<feature type="binding site" evidence="18">
    <location>
        <position position="76"/>
    </location>
    <ligand>
        <name>Ca(2+)</name>
        <dbReference type="ChEBI" id="CHEBI:29108"/>
        <label>1</label>
    </ligand>
</feature>
<dbReference type="PROSITE" id="PS00435">
    <property type="entry name" value="PEROXIDASE_1"/>
    <property type="match status" value="1"/>
</dbReference>
<feature type="disulfide bond" evidence="20">
    <location>
        <begin position="201"/>
        <end position="226"/>
    </location>
</feature>
<evidence type="ECO:0000256" key="5">
    <source>
        <dbReference type="ARBA" id="ARBA00006873"/>
    </source>
</evidence>
<dbReference type="EC" id="1.11.1.7" evidence="6"/>
<evidence type="ECO:0000256" key="2">
    <source>
        <dbReference type="ARBA" id="ARBA00002322"/>
    </source>
</evidence>
<dbReference type="PROSITE" id="PS50873">
    <property type="entry name" value="PEROXIDASE_4"/>
    <property type="match status" value="1"/>
</dbReference>
<feature type="binding site" evidence="18">
    <location>
        <position position="248"/>
    </location>
    <ligand>
        <name>Ca(2+)</name>
        <dbReference type="ChEBI" id="CHEBI:29108"/>
        <label>2</label>
    </ligand>
</feature>
<dbReference type="AlphaFoldDB" id="B9RUF4"/>
<evidence type="ECO:0000256" key="16">
    <source>
        <dbReference type="PIRSR" id="PIRSR600823-1"/>
    </source>
</evidence>
<evidence type="ECO:0000256" key="4">
    <source>
        <dbReference type="ARBA" id="ARBA00005907"/>
    </source>
</evidence>
<comment type="subcellular location">
    <subcellularLocation>
        <location evidence="3">Nucleus</location>
    </subcellularLocation>
</comment>
<dbReference type="InterPro" id="IPR000823">
    <property type="entry name" value="Peroxidase_pln"/>
</dbReference>
<dbReference type="FunCoup" id="B9RUF4">
    <property type="interactions" value="2594"/>
</dbReference>
<evidence type="ECO:0000313" key="24">
    <source>
        <dbReference type="EMBL" id="EEF44941.1"/>
    </source>
</evidence>
<dbReference type="FunFam" id="1.10.520.10:FF:000008">
    <property type="entry name" value="Peroxidase"/>
    <property type="match status" value="1"/>
</dbReference>
<dbReference type="InterPro" id="IPR005343">
    <property type="entry name" value="Noc2"/>
</dbReference>
<feature type="binding site" evidence="18">
    <location>
        <position position="243"/>
    </location>
    <ligand>
        <name>Ca(2+)</name>
        <dbReference type="ChEBI" id="CHEBI:29108"/>
        <label>2</label>
    </ligand>
</feature>
<keyword evidence="18" id="KW-0106">Calcium</keyword>
<feature type="binding site" evidence="17">
    <location>
        <position position="164"/>
    </location>
    <ligand>
        <name>substrate</name>
    </ligand>
</feature>
<feature type="site" description="Transition state stabilizer" evidence="19">
    <location>
        <position position="62"/>
    </location>
</feature>
<feature type="disulfide bond" evidence="20">
    <location>
        <begin position="68"/>
        <end position="73"/>
    </location>
</feature>
<comment type="cofactor">
    <cofactor evidence="18">
        <name>heme b</name>
        <dbReference type="ChEBI" id="CHEBI:60344"/>
    </cofactor>
    <text evidence="18">Binds 1 heme b (iron(II)-protoporphyrin IX) group per subunit.</text>
</comment>
<dbReference type="GO" id="GO:0140825">
    <property type="term" value="F:lactoperoxidase activity"/>
    <property type="evidence" value="ECO:0007669"/>
    <property type="project" value="UniProtKB-EC"/>
</dbReference>
<protein>
    <recommendedName>
        <fullName evidence="6">peroxidase</fullName>
        <ecNumber evidence="6">1.11.1.7</ecNumber>
    </recommendedName>
</protein>
<dbReference type="PeroxiBase" id="9367">
    <property type="entry name" value="RcPrx41"/>
</dbReference>
<evidence type="ECO:0000256" key="17">
    <source>
        <dbReference type="PIRSR" id="PIRSR600823-2"/>
    </source>
</evidence>
<evidence type="ECO:0000256" key="1">
    <source>
        <dbReference type="ARBA" id="ARBA00000189"/>
    </source>
</evidence>
<dbReference type="GO" id="GO:0005730">
    <property type="term" value="C:nucleolus"/>
    <property type="evidence" value="ECO:0000318"/>
    <property type="project" value="GO_Central"/>
</dbReference>
<dbReference type="InterPro" id="IPR010255">
    <property type="entry name" value="Haem_peroxidase_sf"/>
</dbReference>
<evidence type="ECO:0000259" key="23">
    <source>
        <dbReference type="PROSITE" id="PS50873"/>
    </source>
</evidence>
<evidence type="ECO:0000256" key="14">
    <source>
        <dbReference type="ARBA" id="ARBA00023242"/>
    </source>
</evidence>
<keyword evidence="8 24" id="KW-0575">Peroxidase</keyword>
<feature type="compositionally biased region" description="Basic residues" evidence="21">
    <location>
        <begin position="334"/>
        <end position="344"/>
    </location>
</feature>
<evidence type="ECO:0000256" key="19">
    <source>
        <dbReference type="PIRSR" id="PIRSR600823-4"/>
    </source>
</evidence>
<comment type="function">
    <text evidence="2">Removal of H(2)O(2), oxidation of toxic reductants, biosynthesis and degradation of lignin, suberization, auxin catabolism, response to environmental stresses such as wounding, pathogen attack and oxidative stress. These functions might be dependent on each isozyme/isoform in each plant tissue.</text>
</comment>
<keyword evidence="10 18" id="KW-0479">Metal-binding</keyword>
<feature type="domain" description="Plant heme peroxidase family profile" evidence="23">
    <location>
        <begin position="25"/>
        <end position="322"/>
    </location>
</feature>
<keyword evidence="25" id="KW-1185">Reference proteome</keyword>
<feature type="signal peptide" evidence="22">
    <location>
        <begin position="1"/>
        <end position="24"/>
    </location>
</feature>
<comment type="similarity">
    <text evidence="5">Belongs to the peroxidase family. Ascorbate peroxidase subfamily.</text>
</comment>
<dbReference type="GO" id="GO:0030690">
    <property type="term" value="C:Noc1p-Noc2p complex"/>
    <property type="evidence" value="ECO:0000318"/>
    <property type="project" value="GO_Central"/>
</dbReference>
<feature type="region of interest" description="Disordered" evidence="21">
    <location>
        <begin position="312"/>
        <end position="349"/>
    </location>
</feature>
<feature type="compositionally biased region" description="Polar residues" evidence="21">
    <location>
        <begin position="1002"/>
        <end position="1014"/>
    </location>
</feature>
<comment type="similarity">
    <text evidence="4">Belongs to the NOC2 family.</text>
</comment>
<evidence type="ECO:0000256" key="22">
    <source>
        <dbReference type="SAM" id="SignalP"/>
    </source>
</evidence>
<dbReference type="Pfam" id="PF00141">
    <property type="entry name" value="peroxidase"/>
    <property type="match status" value="1"/>
</dbReference>
<dbReference type="CDD" id="cd00693">
    <property type="entry name" value="secretory_peroxidase"/>
    <property type="match status" value="1"/>
</dbReference>
<sequence length="1077" mass="121592">MTKPPPSLFLIFLSLSLLFIFSESRLSYNYYDKSCPRFTQIMQETVTNKQITSPTTAAASLRVFFHDCLLNGCDASILISSTPFNMAERDADINLSLPGDAFDLVTRAKTALELSCPNTVSCADILAVATRDLVTMMGGPYYNVLLGRKDYRISKSSYVEGNLPRPTTPMSSIIKIFTSKGFTIQEMVALSGAHTIGFSHCKEFSSSVYNDTHYNPRFAQGLQKACADYPKNPTLSVFNDIMTPNKFDNMYFQNLPKGLGLLESDHGLYNDPRTRPFVEMYAKDQNKFFHDFAKAMEKLSVHGIKTGRRVKDLDNEASEEGEEEEEEEEMGNRSKVKSKKKAAKEHKNQLQRLQAKDPEFYQYLKEHDEELLQFTDEDIEEDVDTDVDDAKMQVDEKIRGNDIPEKEEKSSKNMITTDMVDSWCKSVRENGKIGPVRSLMKAFRIACHYGDDSGDDPSMKFTIMSSSVFNKIMSFVLSEMDGILRNLLGLPTSGGKKETINDLMSTRKWKNYSHLVKSYLGNALHVLNQMTDPDMISFTIRRIKYSSIFLSGFPNLLRKYIKVVLHFWGTGGGALPAICFLFLRELCIRLGSDCLDECFKGIYKAYVLNCQFINATKLQHIEFLGNCVIELLRVDLPTAYQHAFVFIRQLGMILRDAITMKTKESFRKVYEWKFINCLELWTGAVCAHSSEADFRPLAYPLTQIISGVARLVPTARYFSLRLRCVRMLNRIAASTGTFIPVSILLLDMLDMKELNRPPTGGVGKAVDLRTILKVSKPTLKTRAFQEACVFSVVEELAEHLGQWSYSVAFFELSFVPAVRLRNFCKTTKIERFRKEIRQLLRQVDANSKFTNEKRMQINFLPNDPAVTTFLEDEKMSGASPLSLYVTTLRQRAQQRNNSLAESSVLVGEHSSEFGNKVSEIDEDDSDNEKGAAIFSSSWLPGGESKAKASKEKKKKKKKGEKQEEGPLDEDVVEDLVLSSDEDGSDNDSLSSSEDEGEKSASPMPQNKKQNPPENSSKKRSRTKKSKKKSSGSRSPSEGKGDKAKPVPPKQHRKKPKPYGNLSTKNVPSEAKKRKRTN</sequence>
<dbReference type="InParanoid" id="B9RUF4"/>
<evidence type="ECO:0000256" key="11">
    <source>
        <dbReference type="ARBA" id="ARBA00023002"/>
    </source>
</evidence>
<feature type="compositionally biased region" description="Acidic residues" evidence="21">
    <location>
        <begin position="315"/>
        <end position="329"/>
    </location>
</feature>
<keyword evidence="22" id="KW-0732">Signal</keyword>
<feature type="binding site" evidence="18">
    <location>
        <position position="88"/>
    </location>
    <ligand>
        <name>Ca(2+)</name>
        <dbReference type="ChEBI" id="CHEBI:29108"/>
        <label>1</label>
    </ligand>
</feature>
<dbReference type="GO" id="GO:0020037">
    <property type="term" value="F:heme binding"/>
    <property type="evidence" value="ECO:0007669"/>
    <property type="project" value="InterPro"/>
</dbReference>
<dbReference type="PRINTS" id="PR00458">
    <property type="entry name" value="PEROXIDASE"/>
</dbReference>
<keyword evidence="11 24" id="KW-0560">Oxidoreductase</keyword>
<keyword evidence="13 20" id="KW-1015">Disulfide bond</keyword>
<keyword evidence="7" id="KW-0964">Secreted</keyword>
<dbReference type="SUPFAM" id="SSF48113">
    <property type="entry name" value="Heme-dependent peroxidases"/>
    <property type="match status" value="1"/>
</dbReference>
<gene>
    <name evidence="24" type="ORF">RCOM_0852470</name>
</gene>
<evidence type="ECO:0000256" key="8">
    <source>
        <dbReference type="ARBA" id="ARBA00022559"/>
    </source>
</evidence>
<feature type="compositionally biased region" description="Acidic residues" evidence="21">
    <location>
        <begin position="965"/>
        <end position="985"/>
    </location>
</feature>
<evidence type="ECO:0000256" key="12">
    <source>
        <dbReference type="ARBA" id="ARBA00023004"/>
    </source>
</evidence>
<name>B9RUF4_RICCO</name>
<feature type="binding site" evidence="18">
    <location>
        <position position="195"/>
    </location>
    <ligand>
        <name>Ca(2+)</name>
        <dbReference type="ChEBI" id="CHEBI:29108"/>
        <label>2</label>
    </ligand>
</feature>
<evidence type="ECO:0000256" key="15">
    <source>
        <dbReference type="ARBA" id="ARBA00023324"/>
    </source>
</evidence>
<evidence type="ECO:0000256" key="6">
    <source>
        <dbReference type="ARBA" id="ARBA00012313"/>
    </source>
</evidence>
<feature type="binding site" evidence="18">
    <location>
        <position position="74"/>
    </location>
    <ligand>
        <name>Ca(2+)</name>
        <dbReference type="ChEBI" id="CHEBI:29108"/>
        <label>1</label>
    </ligand>
</feature>
<keyword evidence="12 18" id="KW-0408">Iron</keyword>
<dbReference type="Pfam" id="PF03715">
    <property type="entry name" value="Noc2"/>
    <property type="match status" value="1"/>
</dbReference>
<dbReference type="Proteomes" id="UP000008311">
    <property type="component" value="Unassembled WGS sequence"/>
</dbReference>
<dbReference type="GO" id="GO:0046872">
    <property type="term" value="F:metal ion binding"/>
    <property type="evidence" value="ECO:0007669"/>
    <property type="project" value="UniProtKB-KW"/>
</dbReference>
<feature type="binding site" evidence="18">
    <location>
        <position position="67"/>
    </location>
    <ligand>
        <name>Ca(2+)</name>
        <dbReference type="ChEBI" id="CHEBI:29108"/>
        <label>1</label>
    </ligand>
</feature>
<dbReference type="PRINTS" id="PR00461">
    <property type="entry name" value="PLPEROXIDASE"/>
</dbReference>
<dbReference type="Gene3D" id="1.10.520.10">
    <property type="match status" value="1"/>
</dbReference>
<evidence type="ECO:0000256" key="13">
    <source>
        <dbReference type="ARBA" id="ARBA00023157"/>
    </source>
</evidence>
<feature type="active site" description="Proton acceptor" evidence="16">
    <location>
        <position position="66"/>
    </location>
</feature>
<reference evidence="25" key="1">
    <citation type="journal article" date="2010" name="Nat. Biotechnol.">
        <title>Draft genome sequence of the oilseed species Ricinus communis.</title>
        <authorList>
            <person name="Chan A.P."/>
            <person name="Crabtree J."/>
            <person name="Zhao Q."/>
            <person name="Lorenzi H."/>
            <person name="Orvis J."/>
            <person name="Puiu D."/>
            <person name="Melake-Berhan A."/>
            <person name="Jones K.M."/>
            <person name="Redman J."/>
            <person name="Chen G."/>
            <person name="Cahoon E.B."/>
            <person name="Gedil M."/>
            <person name="Stanke M."/>
            <person name="Haas B.J."/>
            <person name="Wortman J.R."/>
            <person name="Fraser-Liggett C.M."/>
            <person name="Ravel J."/>
            <person name="Rabinowicz P.D."/>
        </authorList>
    </citation>
    <scope>NUCLEOTIDE SEQUENCE [LARGE SCALE GENOMIC DNA]</scope>
    <source>
        <strain evidence="25">cv. Hale</strain>
    </source>
</reference>
<evidence type="ECO:0000256" key="10">
    <source>
        <dbReference type="ARBA" id="ARBA00022723"/>
    </source>
</evidence>
<dbReference type="InterPro" id="IPR033905">
    <property type="entry name" value="Secretory_peroxidase"/>
</dbReference>
<dbReference type="InterPro" id="IPR019793">
    <property type="entry name" value="Peroxidases_heam-ligand_BS"/>
</dbReference>
<feature type="compositionally biased region" description="Basic residues" evidence="21">
    <location>
        <begin position="1017"/>
        <end position="1030"/>
    </location>
</feature>
<dbReference type="GO" id="GO:0006979">
    <property type="term" value="P:response to oxidative stress"/>
    <property type="evidence" value="ECO:0007669"/>
    <property type="project" value="InterPro"/>
</dbReference>
<dbReference type="GO" id="GO:0042744">
    <property type="term" value="P:hydrogen peroxide catabolic process"/>
    <property type="evidence" value="ECO:0007669"/>
    <property type="project" value="UniProtKB-KW"/>
</dbReference>
<feature type="region of interest" description="Disordered" evidence="21">
    <location>
        <begin position="933"/>
        <end position="1077"/>
    </location>
</feature>
<dbReference type="GO" id="GO:0030691">
    <property type="term" value="C:Noc2p-Noc3p complex"/>
    <property type="evidence" value="ECO:0000318"/>
    <property type="project" value="GO_Central"/>
</dbReference>
<organism evidence="24 25">
    <name type="scientific">Ricinus communis</name>
    <name type="common">Castor bean</name>
    <dbReference type="NCBI Taxonomy" id="3988"/>
    <lineage>
        <taxon>Eukaryota</taxon>
        <taxon>Viridiplantae</taxon>
        <taxon>Streptophyta</taxon>
        <taxon>Embryophyta</taxon>
        <taxon>Tracheophyta</taxon>
        <taxon>Spermatophyta</taxon>
        <taxon>Magnoliopsida</taxon>
        <taxon>eudicotyledons</taxon>
        <taxon>Gunneridae</taxon>
        <taxon>Pentapetalae</taxon>
        <taxon>rosids</taxon>
        <taxon>fabids</taxon>
        <taxon>Malpighiales</taxon>
        <taxon>Euphorbiaceae</taxon>
        <taxon>Acalyphoideae</taxon>
        <taxon>Acalypheae</taxon>
        <taxon>Ricinus</taxon>
    </lineage>
</organism>
<keyword evidence="9" id="KW-0349">Heme</keyword>
<evidence type="ECO:0000256" key="21">
    <source>
        <dbReference type="SAM" id="MobiDB-lite"/>
    </source>
</evidence>
<keyword evidence="14" id="KW-0539">Nucleus</keyword>
<comment type="cofactor">
    <cofactor evidence="18">
        <name>Ca(2+)</name>
        <dbReference type="ChEBI" id="CHEBI:29108"/>
    </cofactor>
    <text evidence="18">Binds 2 calcium ions per subunit.</text>
</comment>
<dbReference type="eggNOG" id="KOG2256">
    <property type="taxonomic scope" value="Eukaryota"/>
</dbReference>
<evidence type="ECO:0000256" key="18">
    <source>
        <dbReference type="PIRSR" id="PIRSR600823-3"/>
    </source>
</evidence>
<evidence type="ECO:0000313" key="25">
    <source>
        <dbReference type="Proteomes" id="UP000008311"/>
    </source>
</evidence>
<feature type="binding site" evidence="18">
    <location>
        <position position="72"/>
    </location>
    <ligand>
        <name>Ca(2+)</name>
        <dbReference type="ChEBI" id="CHEBI:29108"/>
        <label>1</label>
    </ligand>
</feature>
<evidence type="ECO:0000256" key="7">
    <source>
        <dbReference type="ARBA" id="ARBA00022525"/>
    </source>
</evidence>
<dbReference type="Gene3D" id="1.10.420.10">
    <property type="entry name" value="Peroxidase, domain 2"/>
    <property type="match status" value="1"/>
</dbReference>
<dbReference type="PROSITE" id="PS00436">
    <property type="entry name" value="PEROXIDASE_2"/>
    <property type="match status" value="1"/>
</dbReference>
<dbReference type="FunFam" id="1.10.420.10:FF:000001">
    <property type="entry name" value="Peroxidase"/>
    <property type="match status" value="1"/>
</dbReference>
<dbReference type="PANTHER" id="PTHR12687:SF4">
    <property type="entry name" value="NUCLEOLAR COMPLEX PROTEIN 2 HOMOLOG"/>
    <property type="match status" value="1"/>
</dbReference>
<dbReference type="EMBL" id="EQ973817">
    <property type="protein sequence ID" value="EEF44941.1"/>
    <property type="molecule type" value="Genomic_DNA"/>
</dbReference>
<feature type="compositionally biased region" description="Basic residues" evidence="21">
    <location>
        <begin position="950"/>
        <end position="959"/>
    </location>
</feature>
<evidence type="ECO:0000256" key="20">
    <source>
        <dbReference type="PIRSR" id="PIRSR600823-5"/>
    </source>
</evidence>
<comment type="catalytic activity">
    <reaction evidence="1">
        <text>2 a phenolic donor + H2O2 = 2 a phenolic radical donor + 2 H2O</text>
        <dbReference type="Rhea" id="RHEA:56136"/>
        <dbReference type="ChEBI" id="CHEBI:15377"/>
        <dbReference type="ChEBI" id="CHEBI:16240"/>
        <dbReference type="ChEBI" id="CHEBI:139520"/>
        <dbReference type="ChEBI" id="CHEBI:139521"/>
        <dbReference type="EC" id="1.11.1.7"/>
    </reaction>
</comment>
<feature type="chain" id="PRO_5002888623" description="peroxidase" evidence="22">
    <location>
        <begin position="25"/>
        <end position="1077"/>
    </location>
</feature>
<evidence type="ECO:0000256" key="3">
    <source>
        <dbReference type="ARBA" id="ARBA00004123"/>
    </source>
</evidence>
<dbReference type="InterPro" id="IPR019794">
    <property type="entry name" value="Peroxidases_AS"/>
</dbReference>
<accession>B9RUF4</accession>
<feature type="binding site" evidence="18">
    <location>
        <position position="240"/>
    </location>
    <ligand>
        <name>Ca(2+)</name>
        <dbReference type="ChEBI" id="CHEBI:29108"/>
        <label>2</label>
    </ligand>
</feature>
<dbReference type="GO" id="GO:0042273">
    <property type="term" value="P:ribosomal large subunit biogenesis"/>
    <property type="evidence" value="ECO:0000318"/>
    <property type="project" value="GO_Central"/>
</dbReference>
<dbReference type="PANTHER" id="PTHR12687">
    <property type="entry name" value="NUCLEOLAR COMPLEX 2 AND RAD4-RELATED"/>
    <property type="match status" value="1"/>
</dbReference>
<feature type="binding site" description="axial binding residue" evidence="18">
    <location>
        <position position="194"/>
    </location>
    <ligand>
        <name>heme b</name>
        <dbReference type="ChEBI" id="CHEBI:60344"/>
    </ligand>
    <ligandPart>
        <name>Fe</name>
        <dbReference type="ChEBI" id="CHEBI:18248"/>
    </ligandPart>
</feature>
<evidence type="ECO:0000256" key="9">
    <source>
        <dbReference type="ARBA" id="ARBA00022617"/>
    </source>
</evidence>
<keyword evidence="15" id="KW-0376">Hydrogen peroxide</keyword>
<dbReference type="InterPro" id="IPR002016">
    <property type="entry name" value="Haem_peroxidase"/>
</dbReference>
<dbReference type="GO" id="GO:0005654">
    <property type="term" value="C:nucleoplasm"/>
    <property type="evidence" value="ECO:0000318"/>
    <property type="project" value="GO_Central"/>
</dbReference>